<dbReference type="SUPFAM" id="SSF53448">
    <property type="entry name" value="Nucleotide-diphospho-sugar transferases"/>
    <property type="match status" value="1"/>
</dbReference>
<evidence type="ECO:0000313" key="8">
    <source>
        <dbReference type="Proteomes" id="UP001273136"/>
    </source>
</evidence>
<dbReference type="GO" id="GO:0016020">
    <property type="term" value="C:membrane"/>
    <property type="evidence" value="ECO:0007669"/>
    <property type="project" value="UniProtKB-SubCell"/>
</dbReference>
<dbReference type="InterPro" id="IPR029044">
    <property type="entry name" value="Nucleotide-diphossugar_trans"/>
</dbReference>
<evidence type="ECO:0008006" key="9">
    <source>
        <dbReference type="Google" id="ProtNLM"/>
    </source>
</evidence>
<evidence type="ECO:0000256" key="1">
    <source>
        <dbReference type="ARBA" id="ARBA00004167"/>
    </source>
</evidence>
<dbReference type="Pfam" id="PF01697">
    <property type="entry name" value="Glyco_transf_92"/>
    <property type="match status" value="1"/>
</dbReference>
<name>A0AAE4MD69_9EURY</name>
<dbReference type="AlphaFoldDB" id="A0AAE4MD69"/>
<dbReference type="EMBL" id="JAWDKA010000005">
    <property type="protein sequence ID" value="MDV0441930.1"/>
    <property type="molecule type" value="Genomic_DNA"/>
</dbReference>
<dbReference type="PANTHER" id="PTHR21461">
    <property type="entry name" value="GLYCOSYLTRANSFERASE FAMILY 92 PROTEIN"/>
    <property type="match status" value="1"/>
</dbReference>
<proteinExistence type="predicted"/>
<gene>
    <name evidence="7" type="ORF">McpAg1_11440</name>
</gene>
<keyword evidence="3" id="KW-0808">Transferase</keyword>
<keyword evidence="4" id="KW-0812">Transmembrane</keyword>
<evidence type="ECO:0000256" key="3">
    <source>
        <dbReference type="ARBA" id="ARBA00022679"/>
    </source>
</evidence>
<accession>A0AAE4MD69</accession>
<organism evidence="7 8">
    <name type="scientific">Methanorbis furvi</name>
    <dbReference type="NCBI Taxonomy" id="3028299"/>
    <lineage>
        <taxon>Archaea</taxon>
        <taxon>Methanobacteriati</taxon>
        <taxon>Methanobacteriota</taxon>
        <taxon>Stenosarchaea group</taxon>
        <taxon>Methanomicrobia</taxon>
        <taxon>Methanomicrobiales</taxon>
        <taxon>Methanocorpusculaceae</taxon>
        <taxon>Methanorbis</taxon>
    </lineage>
</organism>
<dbReference type="RefSeq" id="WP_338094331.1">
    <property type="nucleotide sequence ID" value="NZ_JAWDKA010000005.1"/>
</dbReference>
<evidence type="ECO:0000256" key="2">
    <source>
        <dbReference type="ARBA" id="ARBA00022676"/>
    </source>
</evidence>
<keyword evidence="6" id="KW-0472">Membrane</keyword>
<evidence type="ECO:0000313" key="7">
    <source>
        <dbReference type="EMBL" id="MDV0441930.1"/>
    </source>
</evidence>
<dbReference type="InterPro" id="IPR008166">
    <property type="entry name" value="Glyco_transf_92"/>
</dbReference>
<keyword evidence="8" id="KW-1185">Reference proteome</keyword>
<comment type="subcellular location">
    <subcellularLocation>
        <location evidence="1">Membrane</location>
        <topology evidence="1">Single-pass membrane protein</topology>
    </subcellularLocation>
</comment>
<keyword evidence="5" id="KW-1133">Transmembrane helix</keyword>
<protein>
    <recommendedName>
        <fullName evidence="9">Glycosyltransferase family 92 protein</fullName>
    </recommendedName>
</protein>
<dbReference type="GO" id="GO:0005737">
    <property type="term" value="C:cytoplasm"/>
    <property type="evidence" value="ECO:0007669"/>
    <property type="project" value="TreeGrafter"/>
</dbReference>
<evidence type="ECO:0000256" key="4">
    <source>
        <dbReference type="ARBA" id="ARBA00022692"/>
    </source>
</evidence>
<dbReference type="GO" id="GO:0016757">
    <property type="term" value="F:glycosyltransferase activity"/>
    <property type="evidence" value="ECO:0007669"/>
    <property type="project" value="UniProtKB-KW"/>
</dbReference>
<dbReference type="Proteomes" id="UP001273136">
    <property type="component" value="Unassembled WGS sequence"/>
</dbReference>
<evidence type="ECO:0000256" key="5">
    <source>
        <dbReference type="ARBA" id="ARBA00022989"/>
    </source>
</evidence>
<evidence type="ECO:0000256" key="6">
    <source>
        <dbReference type="ARBA" id="ARBA00023136"/>
    </source>
</evidence>
<comment type="caution">
    <text evidence="7">The sequence shown here is derived from an EMBL/GenBank/DDBJ whole genome shotgun (WGS) entry which is preliminary data.</text>
</comment>
<dbReference type="PANTHER" id="PTHR21461:SF69">
    <property type="entry name" value="GLYCOSYLTRANSFERASE FAMILY 92 PROTEIN"/>
    <property type="match status" value="1"/>
</dbReference>
<keyword evidence="2" id="KW-0328">Glycosyltransferase</keyword>
<sequence>MKSPWYICVKNGFSRIYACSHYLCFSVRNFFKFGKRKYRDYLSIVAVIKDEAPYLREWIEFHKLIGVDKFYLYDAATDNTKEILAPYINSGEVVYRIMPGKSVQIPAYNDAICKYRSLTRWLAVVDADEFIVPVGQFDTVTDFLKNYEDYPAVGVNWIMYDSNGHVTKPDGLVIKNYTRVHADDNHKDNHLIKSIVDPCRVMWCGQPHYCHYSWLSHRRKAVTENYNEINMGSYSEYNSVCKIRICHYYSKSKEEFEKKCKRGMADSNQYRTVSEEQYNYSETKQDYTMMKYVERMEEILLTK</sequence>
<reference evidence="7" key="1">
    <citation type="submission" date="2023-06" db="EMBL/GenBank/DDBJ databases">
        <title>Genome sequence of Methancorpusculaceae sp. Ag1.</title>
        <authorList>
            <person name="Protasov E."/>
            <person name="Platt K."/>
            <person name="Poehlein A."/>
            <person name="Daniel R."/>
            <person name="Brune A."/>
        </authorList>
    </citation>
    <scope>NUCLEOTIDE SEQUENCE</scope>
    <source>
        <strain evidence="7">Ag1</strain>
    </source>
</reference>